<feature type="region of interest" description="Disordered" evidence="1">
    <location>
        <begin position="136"/>
        <end position="257"/>
    </location>
</feature>
<feature type="compositionally biased region" description="Polar residues" evidence="1">
    <location>
        <begin position="190"/>
        <end position="206"/>
    </location>
</feature>
<sequence>MDSEVSSYRPPPEFEEDSSEPLVDLTLSDSTELFLIQWPLHQHPEINGQEFTLQLGPDGKLGSFIDSTGKAYDLVSSASKEPDATVILSSESESKIVGKISQRVSLVHYMNPEEYEKLSSDKKLVYLKASGTLMTNSSNPFVTPMKSKGRKNSESWGRTVSTHSSRHKSTFSGINELSKPSKRKHDHESTGSMNQPAQSHETTPFPGSSEHRNAHESTRSLDRSIIASGRGDSTSTLSGPAERSHKGKSKKKTKSEE</sequence>
<evidence type="ECO:0000256" key="1">
    <source>
        <dbReference type="SAM" id="MobiDB-lite"/>
    </source>
</evidence>
<dbReference type="OrthoDB" id="1892825at2759"/>
<dbReference type="PANTHER" id="PTHR36407">
    <property type="entry name" value="MEDIATOR-ASSOCIATED PROTEIN 2"/>
    <property type="match status" value="1"/>
</dbReference>
<feature type="compositionally biased region" description="Basic and acidic residues" evidence="1">
    <location>
        <begin position="209"/>
        <end position="222"/>
    </location>
</feature>
<accession>A0A6P5YBV3</accession>
<feature type="compositionally biased region" description="Polar residues" evidence="1">
    <location>
        <begin position="154"/>
        <end position="163"/>
    </location>
</feature>
<dbReference type="Proteomes" id="UP000515121">
    <property type="component" value="Unplaced"/>
</dbReference>
<name>A0A6P5YBV3_DURZI</name>
<reference evidence="3" key="1">
    <citation type="submission" date="2025-08" db="UniProtKB">
        <authorList>
            <consortium name="RefSeq"/>
        </authorList>
    </citation>
    <scope>IDENTIFICATION</scope>
    <source>
        <tissue evidence="3">Fruit stalk</tissue>
    </source>
</reference>
<feature type="region of interest" description="Disordered" evidence="1">
    <location>
        <begin position="1"/>
        <end position="22"/>
    </location>
</feature>
<protein>
    <submittedName>
        <fullName evidence="3">Uncharacterized protein LOC111290785 isoform X1</fullName>
    </submittedName>
</protein>
<gene>
    <name evidence="3" type="primary">LOC111290785</name>
</gene>
<organism evidence="2 3">
    <name type="scientific">Durio zibethinus</name>
    <name type="common">Durian</name>
    <dbReference type="NCBI Taxonomy" id="66656"/>
    <lineage>
        <taxon>Eukaryota</taxon>
        <taxon>Viridiplantae</taxon>
        <taxon>Streptophyta</taxon>
        <taxon>Embryophyta</taxon>
        <taxon>Tracheophyta</taxon>
        <taxon>Spermatophyta</taxon>
        <taxon>Magnoliopsida</taxon>
        <taxon>eudicotyledons</taxon>
        <taxon>Gunneridae</taxon>
        <taxon>Pentapetalae</taxon>
        <taxon>rosids</taxon>
        <taxon>malvids</taxon>
        <taxon>Malvales</taxon>
        <taxon>Malvaceae</taxon>
        <taxon>Helicteroideae</taxon>
        <taxon>Durio</taxon>
    </lineage>
</organism>
<keyword evidence="2" id="KW-1185">Reference proteome</keyword>
<dbReference type="PANTHER" id="PTHR36407:SF1">
    <property type="entry name" value="MEDIATOR-ASSOCIATED PROTEIN 2"/>
    <property type="match status" value="1"/>
</dbReference>
<dbReference type="KEGG" id="dzi:111290785"/>
<dbReference type="RefSeq" id="XP_022737994.1">
    <property type="nucleotide sequence ID" value="XM_022882259.1"/>
</dbReference>
<feature type="compositionally biased region" description="Basic residues" evidence="1">
    <location>
        <begin position="245"/>
        <end position="257"/>
    </location>
</feature>
<evidence type="ECO:0000313" key="2">
    <source>
        <dbReference type="Proteomes" id="UP000515121"/>
    </source>
</evidence>
<dbReference type="GeneID" id="111290785"/>
<proteinExistence type="predicted"/>
<dbReference type="InterPro" id="IPR038823">
    <property type="entry name" value="MED2_plant"/>
</dbReference>
<dbReference type="AlphaFoldDB" id="A0A6P5YBV3"/>
<evidence type="ECO:0000313" key="3">
    <source>
        <dbReference type="RefSeq" id="XP_022737994.1"/>
    </source>
</evidence>